<keyword evidence="2" id="KW-1185">Reference proteome</keyword>
<gene>
    <name evidence="1" type="ORF">IYQ_22480</name>
</gene>
<protein>
    <recommendedName>
        <fullName evidence="3">Phage protein</fullName>
    </recommendedName>
</protein>
<accession>A0ABP2MUB1</accession>
<dbReference type="Proteomes" id="UP000006428">
    <property type="component" value="Unassembled WGS sequence"/>
</dbReference>
<comment type="caution">
    <text evidence="1">The sequence shown here is derived from an EMBL/GenBank/DDBJ whole genome shotgun (WGS) entry which is preliminary data.</text>
</comment>
<name>A0ABP2MUB1_AERSS</name>
<reference evidence="1 2" key="1">
    <citation type="journal article" date="2012" name="Front. Microbiol.">
        <title>Draft Genome Sequence of the Virulent Strain 01-B526 of the Fish Pathogen Aeromonas salmonicida.</title>
        <authorList>
            <person name="Charette S.J."/>
            <person name="Brochu F."/>
            <person name="Boyle B."/>
            <person name="Filion G."/>
            <person name="Tanaka K.H."/>
            <person name="Derome N."/>
        </authorList>
    </citation>
    <scope>NUCLEOTIDE SEQUENCE [LARGE SCALE GENOMIC DNA]</scope>
    <source>
        <strain evidence="1 2">01-B526</strain>
    </source>
</reference>
<dbReference type="EMBL" id="AGVO01000107">
    <property type="protein sequence ID" value="EHI50289.1"/>
    <property type="molecule type" value="Genomic_DNA"/>
</dbReference>
<proteinExistence type="predicted"/>
<evidence type="ECO:0000313" key="1">
    <source>
        <dbReference type="EMBL" id="EHI50289.1"/>
    </source>
</evidence>
<evidence type="ECO:0008006" key="3">
    <source>
        <dbReference type="Google" id="ProtNLM"/>
    </source>
</evidence>
<evidence type="ECO:0000313" key="2">
    <source>
        <dbReference type="Proteomes" id="UP000006428"/>
    </source>
</evidence>
<organism evidence="1 2">
    <name type="scientific">Aeromonas salmonicida subsp. salmonicida 01-B526</name>
    <dbReference type="NCBI Taxonomy" id="1076135"/>
    <lineage>
        <taxon>Bacteria</taxon>
        <taxon>Pseudomonadati</taxon>
        <taxon>Pseudomonadota</taxon>
        <taxon>Gammaproteobacteria</taxon>
        <taxon>Aeromonadales</taxon>
        <taxon>Aeromonadaceae</taxon>
        <taxon>Aeromonas</taxon>
    </lineage>
</organism>
<sequence length="184" mass="20220">MAVGQEDKCQSPKPQYLRDIMALSCPLGFAMTSKDHGVFGSPNQNVTHPAGLACYGMIPEIVSKGEWIPAGEIFLRVGRHTGPNRGFGVRHIWAEHEKELTKMGYHTINDVARYISDIIRPGAKIYCEFNSAAGRHRPTVLKSPLGLVVLEPREAPETASGHIYTVVTAYTKRTAHDVLVGNVQ</sequence>